<evidence type="ECO:0000313" key="7">
    <source>
        <dbReference type="EMBL" id="MBE9575748.1"/>
    </source>
</evidence>
<feature type="transmembrane region" description="Helical" evidence="5">
    <location>
        <begin position="46"/>
        <end position="62"/>
    </location>
</feature>
<evidence type="ECO:0000256" key="5">
    <source>
        <dbReference type="SAM" id="Phobius"/>
    </source>
</evidence>
<comment type="caution">
    <text evidence="7">The sequence shown here is derived from an EMBL/GenBank/DDBJ whole genome shotgun (WGS) entry which is preliminary data.</text>
</comment>
<evidence type="ECO:0000256" key="3">
    <source>
        <dbReference type="ARBA" id="ARBA00022989"/>
    </source>
</evidence>
<feature type="transmembrane region" description="Helical" evidence="5">
    <location>
        <begin position="113"/>
        <end position="131"/>
    </location>
</feature>
<dbReference type="Proteomes" id="UP000656274">
    <property type="component" value="Unassembled WGS sequence"/>
</dbReference>
<name>A0ABR9WPA6_9FLAO</name>
<feature type="transmembrane region" description="Helical" evidence="5">
    <location>
        <begin position="226"/>
        <end position="249"/>
    </location>
</feature>
<evidence type="ECO:0000313" key="8">
    <source>
        <dbReference type="Proteomes" id="UP000656274"/>
    </source>
</evidence>
<dbReference type="InterPro" id="IPR007016">
    <property type="entry name" value="O-antigen_ligase-rel_domated"/>
</dbReference>
<feature type="domain" description="O-antigen ligase-related" evidence="6">
    <location>
        <begin position="76"/>
        <end position="242"/>
    </location>
</feature>
<gene>
    <name evidence="7" type="ORF">IM755_03415</name>
</gene>
<dbReference type="EMBL" id="JADFTZ010000001">
    <property type="protein sequence ID" value="MBE9575748.1"/>
    <property type="molecule type" value="Genomic_DNA"/>
</dbReference>
<evidence type="ECO:0000256" key="2">
    <source>
        <dbReference type="ARBA" id="ARBA00022692"/>
    </source>
</evidence>
<keyword evidence="7" id="KW-0436">Ligase</keyword>
<keyword evidence="8" id="KW-1185">Reference proteome</keyword>
<reference evidence="7 8" key="1">
    <citation type="submission" date="2020-10" db="EMBL/GenBank/DDBJ databases">
        <title>The genome sequence of Flavobacterium aquaticum 1Y8A.</title>
        <authorList>
            <person name="Liu Y."/>
        </authorList>
    </citation>
    <scope>NUCLEOTIDE SEQUENCE [LARGE SCALE GENOMIC DNA]</scope>
    <source>
        <strain evidence="7 8">1Y8A</strain>
    </source>
</reference>
<sequence length="317" mass="36659">MFLFLKAIVFIAAFTAFLHLFGIFILGDFRSNSIHELRGDFGLDNFIEIFALYILLFSKRFLGKPIVEDRRWYYVLVVVFLLSIYLYFSRTMLVAFFLVGFSMLGYAKITTGTLKFIGFAFLLIGLLYAYLFSVKIDRNAKGVEAFLYKIKIAPEEIFETKIDRENHKELWDHWRGYEAKRAIALMNENPKSYLLGAGYGSLVNLKFKAPVGEKDMKFISRIHNGYVFVLYKTGFIGLILYFVFLINLYLKIYTKKTSEEAYFVDRIIVSISVFYFFSSLIITGIYIPIDAVVFILGGLLAVEKVEKDIIKLNQLSS</sequence>
<accession>A0ABR9WPA6</accession>
<feature type="transmembrane region" description="Helical" evidence="5">
    <location>
        <begin position="7"/>
        <end position="26"/>
    </location>
</feature>
<protein>
    <submittedName>
        <fullName evidence="7">O-antigen ligase family protein</fullName>
    </submittedName>
</protein>
<dbReference type="GO" id="GO:0016874">
    <property type="term" value="F:ligase activity"/>
    <property type="evidence" value="ECO:0007669"/>
    <property type="project" value="UniProtKB-KW"/>
</dbReference>
<evidence type="ECO:0000259" key="6">
    <source>
        <dbReference type="Pfam" id="PF04932"/>
    </source>
</evidence>
<evidence type="ECO:0000256" key="1">
    <source>
        <dbReference type="ARBA" id="ARBA00004141"/>
    </source>
</evidence>
<proteinExistence type="predicted"/>
<dbReference type="Pfam" id="PF04932">
    <property type="entry name" value="Wzy_C"/>
    <property type="match status" value="1"/>
</dbReference>
<keyword evidence="2 5" id="KW-0812">Transmembrane</keyword>
<dbReference type="RefSeq" id="WP_194093630.1">
    <property type="nucleotide sequence ID" value="NZ_JADFTZ010000001.1"/>
</dbReference>
<feature type="transmembrane region" description="Helical" evidence="5">
    <location>
        <begin position="74"/>
        <end position="101"/>
    </location>
</feature>
<comment type="subcellular location">
    <subcellularLocation>
        <location evidence="1">Membrane</location>
        <topology evidence="1">Multi-pass membrane protein</topology>
    </subcellularLocation>
</comment>
<evidence type="ECO:0000256" key="4">
    <source>
        <dbReference type="ARBA" id="ARBA00023136"/>
    </source>
</evidence>
<keyword evidence="3 5" id="KW-1133">Transmembrane helix</keyword>
<organism evidence="7 8">
    <name type="scientific">Flavobacterium proteolyticum</name>
    <dbReference type="NCBI Taxonomy" id="2911683"/>
    <lineage>
        <taxon>Bacteria</taxon>
        <taxon>Pseudomonadati</taxon>
        <taxon>Bacteroidota</taxon>
        <taxon>Flavobacteriia</taxon>
        <taxon>Flavobacteriales</taxon>
        <taxon>Flavobacteriaceae</taxon>
        <taxon>Flavobacterium</taxon>
    </lineage>
</organism>
<feature type="transmembrane region" description="Helical" evidence="5">
    <location>
        <begin position="269"/>
        <end position="302"/>
    </location>
</feature>
<keyword evidence="4 5" id="KW-0472">Membrane</keyword>